<proteinExistence type="predicted"/>
<dbReference type="GeneID" id="37269784"/>
<organism evidence="2 3">
    <name type="scientific">Tilletiopsis washingtonensis</name>
    <dbReference type="NCBI Taxonomy" id="58919"/>
    <lineage>
        <taxon>Eukaryota</taxon>
        <taxon>Fungi</taxon>
        <taxon>Dikarya</taxon>
        <taxon>Basidiomycota</taxon>
        <taxon>Ustilaginomycotina</taxon>
        <taxon>Exobasidiomycetes</taxon>
        <taxon>Entylomatales</taxon>
        <taxon>Entylomatales incertae sedis</taxon>
        <taxon>Tilletiopsis</taxon>
    </lineage>
</organism>
<evidence type="ECO:0000256" key="1">
    <source>
        <dbReference type="SAM" id="MobiDB-lite"/>
    </source>
</evidence>
<dbReference type="RefSeq" id="XP_025598816.1">
    <property type="nucleotide sequence ID" value="XM_025742240.1"/>
</dbReference>
<sequence length="116" mass="11763">MFAARSFSARVAAPVRARLSSTLTGAAPKVPSAAAAASTSSSANLTTAASSSSMGETAASSRHTVNLAGKVMSRSRMFATNASESLPGLSELSPAQARAQRAQHRMRDAKSLAGIL</sequence>
<evidence type="ECO:0000313" key="2">
    <source>
        <dbReference type="EMBL" id="PWN98537.1"/>
    </source>
</evidence>
<name>A0A316Z9R5_9BASI</name>
<protein>
    <submittedName>
        <fullName evidence="2">Uncharacterized protein</fullName>
    </submittedName>
</protein>
<dbReference type="Proteomes" id="UP000245946">
    <property type="component" value="Unassembled WGS sequence"/>
</dbReference>
<feature type="region of interest" description="Disordered" evidence="1">
    <location>
        <begin position="21"/>
        <end position="62"/>
    </location>
</feature>
<keyword evidence="3" id="KW-1185">Reference proteome</keyword>
<reference evidence="2 3" key="1">
    <citation type="journal article" date="2018" name="Mol. Biol. Evol.">
        <title>Broad Genomic Sampling Reveals a Smut Pathogenic Ancestry of the Fungal Clade Ustilaginomycotina.</title>
        <authorList>
            <person name="Kijpornyongpan T."/>
            <person name="Mondo S.J."/>
            <person name="Barry K."/>
            <person name="Sandor L."/>
            <person name="Lee J."/>
            <person name="Lipzen A."/>
            <person name="Pangilinan J."/>
            <person name="LaButti K."/>
            <person name="Hainaut M."/>
            <person name="Henrissat B."/>
            <person name="Grigoriev I.V."/>
            <person name="Spatafora J.W."/>
            <person name="Aime M.C."/>
        </authorList>
    </citation>
    <scope>NUCLEOTIDE SEQUENCE [LARGE SCALE GENOMIC DNA]</scope>
    <source>
        <strain evidence="2 3">MCA 4186</strain>
    </source>
</reference>
<dbReference type="EMBL" id="KZ819291">
    <property type="protein sequence ID" value="PWN98537.1"/>
    <property type="molecule type" value="Genomic_DNA"/>
</dbReference>
<accession>A0A316Z9R5</accession>
<dbReference type="AlphaFoldDB" id="A0A316Z9R5"/>
<feature type="compositionally biased region" description="Low complexity" evidence="1">
    <location>
        <begin position="85"/>
        <end position="100"/>
    </location>
</feature>
<gene>
    <name evidence="2" type="ORF">FA09DRAFT_329593</name>
</gene>
<feature type="compositionally biased region" description="Low complexity" evidence="1">
    <location>
        <begin position="32"/>
        <end position="61"/>
    </location>
</feature>
<feature type="region of interest" description="Disordered" evidence="1">
    <location>
        <begin position="85"/>
        <end position="116"/>
    </location>
</feature>
<evidence type="ECO:0000313" key="3">
    <source>
        <dbReference type="Proteomes" id="UP000245946"/>
    </source>
</evidence>